<evidence type="ECO:0000256" key="6">
    <source>
        <dbReference type="ARBA" id="ARBA00023002"/>
    </source>
</evidence>
<dbReference type="InterPro" id="IPR036188">
    <property type="entry name" value="FAD/NAD-bd_sf"/>
</dbReference>
<evidence type="ECO:0000256" key="5">
    <source>
        <dbReference type="ARBA" id="ARBA00022827"/>
    </source>
</evidence>
<organism evidence="11 12">
    <name type="scientific">Ganoderma sinense ZZ0214-1</name>
    <dbReference type="NCBI Taxonomy" id="1077348"/>
    <lineage>
        <taxon>Eukaryota</taxon>
        <taxon>Fungi</taxon>
        <taxon>Dikarya</taxon>
        <taxon>Basidiomycota</taxon>
        <taxon>Agaricomycotina</taxon>
        <taxon>Agaricomycetes</taxon>
        <taxon>Polyporales</taxon>
        <taxon>Polyporaceae</taxon>
        <taxon>Ganoderma</taxon>
    </lineage>
</organism>
<reference evidence="11 12" key="1">
    <citation type="journal article" date="2015" name="Sci. Rep.">
        <title>Chromosome-level genome map provides insights into diverse defense mechanisms in the medicinal fungus Ganoderma sinense.</title>
        <authorList>
            <person name="Zhu Y."/>
            <person name="Xu J."/>
            <person name="Sun C."/>
            <person name="Zhou S."/>
            <person name="Xu H."/>
            <person name="Nelson D.R."/>
            <person name="Qian J."/>
            <person name="Song J."/>
            <person name="Luo H."/>
            <person name="Xiang L."/>
            <person name="Li Y."/>
            <person name="Xu Z."/>
            <person name="Ji A."/>
            <person name="Wang L."/>
            <person name="Lu S."/>
            <person name="Hayward A."/>
            <person name="Sun W."/>
            <person name="Li X."/>
            <person name="Schwartz D.C."/>
            <person name="Wang Y."/>
            <person name="Chen S."/>
        </authorList>
    </citation>
    <scope>NUCLEOTIDE SEQUENCE [LARGE SCALE GENOMIC DNA]</scope>
    <source>
        <strain evidence="11 12">ZZ0214-1</strain>
    </source>
</reference>
<dbReference type="Gene3D" id="3.30.560.10">
    <property type="entry name" value="Glucose Oxidase, domain 3"/>
    <property type="match status" value="1"/>
</dbReference>
<dbReference type="Pfam" id="PF00732">
    <property type="entry name" value="GMC_oxred_N"/>
    <property type="match status" value="1"/>
</dbReference>
<evidence type="ECO:0000256" key="4">
    <source>
        <dbReference type="ARBA" id="ARBA00022729"/>
    </source>
</evidence>
<dbReference type="PROSITE" id="PS00624">
    <property type="entry name" value="GMC_OXRED_2"/>
    <property type="match status" value="1"/>
</dbReference>
<name>A0A2G8RQC6_9APHY</name>
<dbReference type="SUPFAM" id="SSF54373">
    <property type="entry name" value="FAD-linked reductases, C-terminal domain"/>
    <property type="match status" value="1"/>
</dbReference>
<dbReference type="STRING" id="1077348.A0A2G8RQC6"/>
<keyword evidence="6" id="KW-0560">Oxidoreductase</keyword>
<dbReference type="OrthoDB" id="269227at2759"/>
<dbReference type="InterPro" id="IPR007867">
    <property type="entry name" value="GMC_OxRtase_C"/>
</dbReference>
<evidence type="ECO:0000313" key="11">
    <source>
        <dbReference type="EMBL" id="PIL23706.1"/>
    </source>
</evidence>
<comment type="caution">
    <text evidence="11">The sequence shown here is derived from an EMBL/GenBank/DDBJ whole genome shotgun (WGS) entry which is preliminary data.</text>
</comment>
<keyword evidence="4 9" id="KW-0732">Signal</keyword>
<evidence type="ECO:0000259" key="10">
    <source>
        <dbReference type="PROSITE" id="PS00624"/>
    </source>
</evidence>
<dbReference type="GO" id="GO:0050660">
    <property type="term" value="F:flavin adenine dinucleotide binding"/>
    <property type="evidence" value="ECO:0007669"/>
    <property type="project" value="InterPro"/>
</dbReference>
<dbReference type="AlphaFoldDB" id="A0A2G8RQC6"/>
<feature type="chain" id="PRO_5013896752" description="Glucose-methanol-choline oxidoreductase N-terminal domain-containing protein" evidence="9">
    <location>
        <begin position="21"/>
        <end position="608"/>
    </location>
</feature>
<dbReference type="InterPro" id="IPR012132">
    <property type="entry name" value="GMC_OxRdtase"/>
</dbReference>
<accession>A0A2G8RQC6</accession>
<dbReference type="PANTHER" id="PTHR11552">
    <property type="entry name" value="GLUCOSE-METHANOL-CHOLINE GMC OXIDOREDUCTASE"/>
    <property type="match status" value="1"/>
</dbReference>
<dbReference type="Proteomes" id="UP000230002">
    <property type="component" value="Unassembled WGS sequence"/>
</dbReference>
<comment type="cofactor">
    <cofactor evidence="1 8">
        <name>FAD</name>
        <dbReference type="ChEBI" id="CHEBI:57692"/>
    </cofactor>
</comment>
<dbReference type="GO" id="GO:0016614">
    <property type="term" value="F:oxidoreductase activity, acting on CH-OH group of donors"/>
    <property type="evidence" value="ECO:0007669"/>
    <property type="project" value="InterPro"/>
</dbReference>
<feature type="domain" description="Glucose-methanol-choline oxidoreductase N-terminal" evidence="10">
    <location>
        <begin position="307"/>
        <end position="321"/>
    </location>
</feature>
<dbReference type="InterPro" id="IPR000172">
    <property type="entry name" value="GMC_OxRdtase_N"/>
</dbReference>
<evidence type="ECO:0000313" key="12">
    <source>
        <dbReference type="Proteomes" id="UP000230002"/>
    </source>
</evidence>
<feature type="binding site" evidence="8">
    <location>
        <begin position="123"/>
        <end position="126"/>
    </location>
    <ligand>
        <name>FAD</name>
        <dbReference type="ChEBI" id="CHEBI:57692"/>
    </ligand>
</feature>
<feature type="active site" description="Proton donor" evidence="7">
    <location>
        <position position="541"/>
    </location>
</feature>
<feature type="binding site" evidence="8">
    <location>
        <begin position="586"/>
        <end position="587"/>
    </location>
    <ligand>
        <name>FAD</name>
        <dbReference type="ChEBI" id="CHEBI:57692"/>
    </ligand>
</feature>
<evidence type="ECO:0000256" key="7">
    <source>
        <dbReference type="PIRSR" id="PIRSR000137-1"/>
    </source>
</evidence>
<evidence type="ECO:0000256" key="2">
    <source>
        <dbReference type="ARBA" id="ARBA00010790"/>
    </source>
</evidence>
<dbReference type="PANTHER" id="PTHR11552:SF201">
    <property type="entry name" value="GLUCOSE-METHANOL-CHOLINE OXIDOREDUCTASE N-TERMINAL DOMAIN-CONTAINING PROTEIN"/>
    <property type="match status" value="1"/>
</dbReference>
<evidence type="ECO:0000256" key="9">
    <source>
        <dbReference type="SAM" id="SignalP"/>
    </source>
</evidence>
<evidence type="ECO:0000256" key="8">
    <source>
        <dbReference type="PIRSR" id="PIRSR000137-2"/>
    </source>
</evidence>
<keyword evidence="5 8" id="KW-0274">FAD</keyword>
<comment type="similarity">
    <text evidence="2">Belongs to the GMC oxidoreductase family.</text>
</comment>
<sequence length="608" mass="64961">MRLLTIGLLELVAGLGLTRAALFADPANLPSDREYEYIIVGAGPGGSVVASRLSEDPDINVLLIEAGPNDEGVLGIEVPYLGYTLQPDTAYDWNYTTTPQTGLDGRVIVYSRGRVLGGSSSINLMVWTRSSRDDFDRYASVSGDDGWSWNAVEPYFRKIEHLVPPVDHHNTSGQVDFDIHGHIGPVNITVANVPFPIDPHVYGTTQDLSDEFPYNEDMNSGDPIGIGWTQGTYGNGMRSSATSSYVRPVLTRPNLDVLVNTTVTEVITTGEDVEGHVPVFAGVQVAQSSTSTSFALRATKEIILSAGAINTPQILMLSGIGPSLHLASVGVETLVDNPTVGQHLADHPRVSNQFGVATGEDDLYDAIARNSTLFDEVLAEWEAGKQGVMANGGSNHIGWLRIPEDDPVWLTEEDPSAGPTSPHYEFLFRPGFTSTVTGTPVPSTGYFITISAVVVSPSSSGSVTLSSGSPFDFPTIDPAFLSTSFDAYAMRTAIRSVGRFVSASTWDGFITGQAASFASVDLDSDEAVDAWARSQASTIWHPTGTARMGGCIDNDSVVDPDLRVKGTKGLRVIDASVLPFIPAAHPQAVVYAFAERAADLIKSGRQFC</sequence>
<evidence type="ECO:0000256" key="1">
    <source>
        <dbReference type="ARBA" id="ARBA00001974"/>
    </source>
</evidence>
<keyword evidence="3" id="KW-0285">Flavoprotein</keyword>
<gene>
    <name evidence="11" type="ORF">GSI_13455</name>
</gene>
<dbReference type="Gene3D" id="3.50.50.60">
    <property type="entry name" value="FAD/NAD(P)-binding domain"/>
    <property type="match status" value="1"/>
</dbReference>
<feature type="active site" description="Proton acceptor" evidence="7">
    <location>
        <position position="585"/>
    </location>
</feature>
<dbReference type="PIRSF" id="PIRSF000137">
    <property type="entry name" value="Alcohol_oxidase"/>
    <property type="match status" value="1"/>
</dbReference>
<feature type="binding site" evidence="8">
    <location>
        <begin position="540"/>
        <end position="541"/>
    </location>
    <ligand>
        <name>FAD</name>
        <dbReference type="ChEBI" id="CHEBI:57692"/>
    </ligand>
</feature>
<protein>
    <recommendedName>
        <fullName evidence="10">Glucose-methanol-choline oxidoreductase N-terminal domain-containing protein</fullName>
    </recommendedName>
</protein>
<feature type="signal peptide" evidence="9">
    <location>
        <begin position="1"/>
        <end position="20"/>
    </location>
</feature>
<dbReference type="SMR" id="A0A2G8RQC6"/>
<dbReference type="EMBL" id="AYKW01000067">
    <property type="protein sequence ID" value="PIL23706.1"/>
    <property type="molecule type" value="Genomic_DNA"/>
</dbReference>
<proteinExistence type="inferred from homology"/>
<dbReference type="Pfam" id="PF05199">
    <property type="entry name" value="GMC_oxred_C"/>
    <property type="match status" value="1"/>
</dbReference>
<keyword evidence="12" id="KW-1185">Reference proteome</keyword>
<evidence type="ECO:0000256" key="3">
    <source>
        <dbReference type="ARBA" id="ARBA00022630"/>
    </source>
</evidence>
<feature type="binding site" evidence="8">
    <location>
        <position position="115"/>
    </location>
    <ligand>
        <name>FAD</name>
        <dbReference type="ChEBI" id="CHEBI:57692"/>
    </ligand>
</feature>
<feature type="binding site" evidence="8">
    <location>
        <position position="263"/>
    </location>
    <ligand>
        <name>FAD</name>
        <dbReference type="ChEBI" id="CHEBI:57692"/>
    </ligand>
</feature>
<dbReference type="SUPFAM" id="SSF51905">
    <property type="entry name" value="FAD/NAD(P)-binding domain"/>
    <property type="match status" value="1"/>
</dbReference>